<evidence type="ECO:0000313" key="2">
    <source>
        <dbReference type="EMBL" id="GBP87217.1"/>
    </source>
</evidence>
<proteinExistence type="predicted"/>
<dbReference type="AlphaFoldDB" id="A0A4C1ZKT6"/>
<dbReference type="Proteomes" id="UP000299102">
    <property type="component" value="Unassembled WGS sequence"/>
</dbReference>
<name>A0A4C1ZKT6_EUMVA</name>
<protein>
    <submittedName>
        <fullName evidence="2">Uncharacterized protein</fullName>
    </submittedName>
</protein>
<keyword evidence="3" id="KW-1185">Reference proteome</keyword>
<comment type="caution">
    <text evidence="2">The sequence shown here is derived from an EMBL/GenBank/DDBJ whole genome shotgun (WGS) entry which is preliminary data.</text>
</comment>
<feature type="region of interest" description="Disordered" evidence="1">
    <location>
        <begin position="15"/>
        <end position="36"/>
    </location>
</feature>
<gene>
    <name evidence="2" type="ORF">EVAR_67068_1</name>
</gene>
<sequence>MSVVSAHASSMQGVSRFKRPCEPAESRWSPPPVETRNPERVISALSTSSIGTEYLMEGECIILMAVLERMLQRPQQEALIGFGMALSSKWFVIGQCVTITASFDEQSCTYYHRGRAITARRTAAAAAAGGGRRALVKTTVECHRPPYHSHFDELRCARHHRRLRSSATIVNGCAPMRTGLTKWLSYVPIVISQPALMSAARGAVAPRPRKTRW</sequence>
<evidence type="ECO:0000256" key="1">
    <source>
        <dbReference type="SAM" id="MobiDB-lite"/>
    </source>
</evidence>
<evidence type="ECO:0000313" key="3">
    <source>
        <dbReference type="Proteomes" id="UP000299102"/>
    </source>
</evidence>
<dbReference type="EMBL" id="BGZK01001844">
    <property type="protein sequence ID" value="GBP87217.1"/>
    <property type="molecule type" value="Genomic_DNA"/>
</dbReference>
<organism evidence="2 3">
    <name type="scientific">Eumeta variegata</name>
    <name type="common">Bagworm moth</name>
    <name type="synonym">Eumeta japonica</name>
    <dbReference type="NCBI Taxonomy" id="151549"/>
    <lineage>
        <taxon>Eukaryota</taxon>
        <taxon>Metazoa</taxon>
        <taxon>Ecdysozoa</taxon>
        <taxon>Arthropoda</taxon>
        <taxon>Hexapoda</taxon>
        <taxon>Insecta</taxon>
        <taxon>Pterygota</taxon>
        <taxon>Neoptera</taxon>
        <taxon>Endopterygota</taxon>
        <taxon>Lepidoptera</taxon>
        <taxon>Glossata</taxon>
        <taxon>Ditrysia</taxon>
        <taxon>Tineoidea</taxon>
        <taxon>Psychidae</taxon>
        <taxon>Oiketicinae</taxon>
        <taxon>Eumeta</taxon>
    </lineage>
</organism>
<reference evidence="2 3" key="1">
    <citation type="journal article" date="2019" name="Commun. Biol.">
        <title>The bagworm genome reveals a unique fibroin gene that provides high tensile strength.</title>
        <authorList>
            <person name="Kono N."/>
            <person name="Nakamura H."/>
            <person name="Ohtoshi R."/>
            <person name="Tomita M."/>
            <person name="Numata K."/>
            <person name="Arakawa K."/>
        </authorList>
    </citation>
    <scope>NUCLEOTIDE SEQUENCE [LARGE SCALE GENOMIC DNA]</scope>
</reference>
<accession>A0A4C1ZKT6</accession>